<evidence type="ECO:0000313" key="2">
    <source>
        <dbReference type="Proteomes" id="UP000887222"/>
    </source>
</evidence>
<accession>A0ABQ4Q7H5</accession>
<dbReference type="Proteomes" id="UP000887222">
    <property type="component" value="Unassembled WGS sequence"/>
</dbReference>
<name>A0ABQ4Q7H5_9BURK</name>
<dbReference type="RefSeq" id="WP_220809182.1">
    <property type="nucleotide sequence ID" value="NZ_BPMK01000012.1"/>
</dbReference>
<dbReference type="EMBL" id="BPMK01000012">
    <property type="protein sequence ID" value="GIZ52760.1"/>
    <property type="molecule type" value="Genomic_DNA"/>
</dbReference>
<proteinExistence type="predicted"/>
<keyword evidence="2" id="KW-1185">Reference proteome</keyword>
<gene>
    <name evidence="1" type="ORF">NCCP691_27740</name>
</gene>
<sequence length="141" mass="15894">MEVIRVLSATVPEALPVLGEAYPAPEFDYTAVLTLSEAVAMLDRPFDLIACSVHFNDGQFYDFLRMTKAHPVARDTPFLVHFTGMESKRHYVSQSVEIASRALGASDIIPIYQWRSELGNEAAFRKYQDVVRKWVGRRASA</sequence>
<organism evidence="1 2">
    <name type="scientific">Noviherbaspirillum aridicola</name>
    <dbReference type="NCBI Taxonomy" id="2849687"/>
    <lineage>
        <taxon>Bacteria</taxon>
        <taxon>Pseudomonadati</taxon>
        <taxon>Pseudomonadota</taxon>
        <taxon>Betaproteobacteria</taxon>
        <taxon>Burkholderiales</taxon>
        <taxon>Oxalobacteraceae</taxon>
        <taxon>Noviherbaspirillum</taxon>
    </lineage>
</organism>
<comment type="caution">
    <text evidence="1">The sequence shown here is derived from an EMBL/GenBank/DDBJ whole genome shotgun (WGS) entry which is preliminary data.</text>
</comment>
<evidence type="ECO:0000313" key="1">
    <source>
        <dbReference type="EMBL" id="GIZ52760.1"/>
    </source>
</evidence>
<reference evidence="1 2" key="1">
    <citation type="journal article" date="2022" name="Int. J. Syst. Evol. Microbiol.">
        <title>Noviherbaspirillum aridicola sp. nov., isolated from an arid soil in Pakistan.</title>
        <authorList>
            <person name="Khan I.U."/>
            <person name="Saqib M."/>
            <person name="Amin A."/>
            <person name="Hussain F."/>
            <person name="Li L."/>
            <person name="Liu Y.H."/>
            <person name="Fang B.Z."/>
            <person name="Ahmed I."/>
            <person name="Li W.J."/>
        </authorList>
    </citation>
    <scope>NUCLEOTIDE SEQUENCE [LARGE SCALE GENOMIC DNA]</scope>
    <source>
        <strain evidence="1 2">NCCP-691</strain>
    </source>
</reference>
<protein>
    <submittedName>
        <fullName evidence="1">Uncharacterized protein</fullName>
    </submittedName>
</protein>